<dbReference type="InterPro" id="IPR029491">
    <property type="entry name" value="Helicase_HTH"/>
</dbReference>
<evidence type="ECO:0000259" key="1">
    <source>
        <dbReference type="Pfam" id="PF14493"/>
    </source>
</evidence>
<dbReference type="Pfam" id="PF14493">
    <property type="entry name" value="HTH_40"/>
    <property type="match status" value="1"/>
</dbReference>
<keyword evidence="3" id="KW-1185">Reference proteome</keyword>
<reference evidence="2 3" key="1">
    <citation type="submission" date="2023-10" db="EMBL/GenBank/DDBJ databases">
        <title>Virgibacillus soli CC-YMP-6 genome.</title>
        <authorList>
            <person name="Miliotis G."/>
            <person name="Sengupta P."/>
            <person name="Hameed A."/>
            <person name="Chuvochina M."/>
            <person name="Mcdonagh F."/>
            <person name="Simpson A.C."/>
            <person name="Singh N.K."/>
            <person name="Rekha P.D."/>
            <person name="Raman K."/>
            <person name="Hugenholtz P."/>
            <person name="Venkateswaran K."/>
        </authorList>
    </citation>
    <scope>NUCLEOTIDE SEQUENCE [LARGE SCALE GENOMIC DNA]</scope>
    <source>
        <strain evidence="2 3">CC-YMP-6</strain>
    </source>
</reference>
<proteinExistence type="predicted"/>
<evidence type="ECO:0000313" key="3">
    <source>
        <dbReference type="Proteomes" id="UP001275315"/>
    </source>
</evidence>
<dbReference type="EMBL" id="JAWDIQ010000001">
    <property type="protein sequence ID" value="MDY0408339.1"/>
    <property type="molecule type" value="Genomic_DNA"/>
</dbReference>
<name>A0ABU5CPS6_9BACI</name>
<evidence type="ECO:0000313" key="2">
    <source>
        <dbReference type="EMBL" id="MDY0408339.1"/>
    </source>
</evidence>
<comment type="caution">
    <text evidence="2">The sequence shown here is derived from an EMBL/GenBank/DDBJ whole genome shotgun (WGS) entry which is preliminary data.</text>
</comment>
<protein>
    <submittedName>
        <fullName evidence="2">Helix-turn-helix domain-containing protein</fullName>
    </submittedName>
</protein>
<sequence length="260" mass="30353">MQQQPIEIFRYLNGKKYEKKVEVFYKRFLLLIQTFTNTKKGNFNFISIIDDQQTMYWIKEFYHQNKGQEENVLMSIYEELVSLLAQIENEAASIFVDQITSYKSYGLSTHQLSQKYKRSIEDIYLIHIGVIHYILAQVENGSYPALTNIATIHAQTPYNLTLSASKTFELMKQGFEVAEIAQIRKLKLNTIEDHIVEIALLDQNFSITPFVNRNHQEEIMNAIKQSNSLRLKKIKSLVHESIRYFEIRLVLTKVSSKGGE</sequence>
<dbReference type="Proteomes" id="UP001275315">
    <property type="component" value="Unassembled WGS sequence"/>
</dbReference>
<dbReference type="Gene3D" id="1.10.10.1390">
    <property type="entry name" value="ATP-dependent DNA helicase RecQ"/>
    <property type="match status" value="1"/>
</dbReference>
<gene>
    <name evidence="2" type="ORF">RWD45_06910</name>
</gene>
<organism evidence="2 3">
    <name type="scientific">Paracerasibacillus soli</name>
    <dbReference type="NCBI Taxonomy" id="480284"/>
    <lineage>
        <taxon>Bacteria</taxon>
        <taxon>Bacillati</taxon>
        <taxon>Bacillota</taxon>
        <taxon>Bacilli</taxon>
        <taxon>Bacillales</taxon>
        <taxon>Bacillaceae</taxon>
        <taxon>Paracerasibacillus</taxon>
    </lineage>
</organism>
<accession>A0ABU5CPS6</accession>
<dbReference type="RefSeq" id="WP_320379082.1">
    <property type="nucleotide sequence ID" value="NZ_JAWDIQ010000001.1"/>
</dbReference>
<feature type="domain" description="Helicase Helix-turn-helix" evidence="1">
    <location>
        <begin position="163"/>
        <end position="251"/>
    </location>
</feature>